<dbReference type="AlphaFoldDB" id="A0A0G1H1F0"/>
<evidence type="ECO:0000313" key="2">
    <source>
        <dbReference type="EMBL" id="KKT41191.1"/>
    </source>
</evidence>
<evidence type="ECO:0000256" key="1">
    <source>
        <dbReference type="SAM" id="Phobius"/>
    </source>
</evidence>
<feature type="transmembrane region" description="Helical" evidence="1">
    <location>
        <begin position="98"/>
        <end position="115"/>
    </location>
</feature>
<name>A0A0G1H1F0_9BACT</name>
<keyword evidence="1" id="KW-1133">Transmembrane helix</keyword>
<evidence type="ECO:0008006" key="4">
    <source>
        <dbReference type="Google" id="ProtNLM"/>
    </source>
</evidence>
<dbReference type="Proteomes" id="UP000034736">
    <property type="component" value="Unassembled WGS sequence"/>
</dbReference>
<dbReference type="STRING" id="1618647.UW30_C0011G0022"/>
<evidence type="ECO:0000313" key="3">
    <source>
        <dbReference type="Proteomes" id="UP000034736"/>
    </source>
</evidence>
<accession>A0A0G1H1F0</accession>
<organism evidence="2 3">
    <name type="scientific">Candidatus Giovannonibacteria bacterium GW2011_GWA2_44_13b</name>
    <dbReference type="NCBI Taxonomy" id="1618647"/>
    <lineage>
        <taxon>Bacteria</taxon>
        <taxon>Candidatus Giovannoniibacteriota</taxon>
    </lineage>
</organism>
<feature type="transmembrane region" description="Helical" evidence="1">
    <location>
        <begin position="7"/>
        <end position="29"/>
    </location>
</feature>
<protein>
    <recommendedName>
        <fullName evidence="4">Type II secretion system protein GspG C-terminal domain-containing protein</fullName>
    </recommendedName>
</protein>
<reference evidence="2 3" key="1">
    <citation type="journal article" date="2015" name="Nature">
        <title>rRNA introns, odd ribosomes, and small enigmatic genomes across a large radiation of phyla.</title>
        <authorList>
            <person name="Brown C.T."/>
            <person name="Hug L.A."/>
            <person name="Thomas B.C."/>
            <person name="Sharon I."/>
            <person name="Castelle C.J."/>
            <person name="Singh A."/>
            <person name="Wilkins M.J."/>
            <person name="Williams K.H."/>
            <person name="Banfield J.F."/>
        </authorList>
    </citation>
    <scope>NUCLEOTIDE SEQUENCE [LARGE SCALE GENOMIC DNA]</scope>
</reference>
<keyword evidence="1" id="KW-0812">Transmembrane</keyword>
<sequence>MERRTKILHAAILTAAFVQILLVVLTFIYPHQRFGFLCDILSLGNLNWTDNLKNILTSTDWQIITATYAQIVFIVLLIVLPAAYKFRNQLSRLIFRELWSLLIISLIIGVLFGFTNRVGHSPDSRRARDIGQMRLALELYFDYQKSYPKVNSWEDLRKELTAQNCMNTYCIAAVPDDYCFKTVPEHQYAYRSSPDGQKYVLKSIFGDRNNPALRNDIDGEMLGLRCGEQGKELEYCVSYSN</sequence>
<comment type="caution">
    <text evidence="2">The sequence shown here is derived from an EMBL/GenBank/DDBJ whole genome shotgun (WGS) entry which is preliminary data.</text>
</comment>
<proteinExistence type="predicted"/>
<gene>
    <name evidence="2" type="ORF">UW30_C0011G0022</name>
</gene>
<keyword evidence="1" id="KW-0472">Membrane</keyword>
<feature type="transmembrane region" description="Helical" evidence="1">
    <location>
        <begin position="61"/>
        <end position="86"/>
    </location>
</feature>
<dbReference type="EMBL" id="LCHU01000011">
    <property type="protein sequence ID" value="KKT41191.1"/>
    <property type="molecule type" value="Genomic_DNA"/>
</dbReference>